<protein>
    <submittedName>
        <fullName evidence="1">SapC family protein</fullName>
    </submittedName>
</protein>
<keyword evidence="2" id="KW-1185">Reference proteome</keyword>
<sequence length="258" mass="28794">MTINYVPLDKDKHSNIKVKARHEFEYAKTIHMAAVTLREMPIIGGNMPIVFVKDPNTGNFHTIAMFGLEKGSNLYVKDNKWQTHVLPMSVQRFPFDVRPDGDKLGVFIDENSDLITDDGEPLFNDKGEATEFLQMRHRMLSDIANSEMATGRMIKMLDELGLFEEVQLNVLHADGNKRSVTGMFVISEERLNKLDDDKIIELRKAGFLGAVYAHLLSLGQINRLAYLASTTDAPIMSIQIAPAASAEQAQKAAETADA</sequence>
<dbReference type="InterPro" id="IPR010836">
    <property type="entry name" value="SapC"/>
</dbReference>
<dbReference type="EMBL" id="JAJEWP010000002">
    <property type="protein sequence ID" value="MCC2616441.1"/>
    <property type="molecule type" value="Genomic_DNA"/>
</dbReference>
<evidence type="ECO:0000313" key="1">
    <source>
        <dbReference type="EMBL" id="MCC2616441.1"/>
    </source>
</evidence>
<name>A0ABS8GB39_9ALTE</name>
<dbReference type="Proteomes" id="UP001520878">
    <property type="component" value="Unassembled WGS sequence"/>
</dbReference>
<accession>A0ABS8GB39</accession>
<dbReference type="Pfam" id="PF07277">
    <property type="entry name" value="SapC"/>
    <property type="match status" value="1"/>
</dbReference>
<proteinExistence type="predicted"/>
<organism evidence="1 2">
    <name type="scientific">Fluctibacter halophilus</name>
    <dbReference type="NCBI Taxonomy" id="226011"/>
    <lineage>
        <taxon>Bacteria</taxon>
        <taxon>Pseudomonadati</taxon>
        <taxon>Pseudomonadota</taxon>
        <taxon>Gammaproteobacteria</taxon>
        <taxon>Alteromonadales</taxon>
        <taxon>Alteromonadaceae</taxon>
        <taxon>Fluctibacter</taxon>
    </lineage>
</organism>
<evidence type="ECO:0000313" key="2">
    <source>
        <dbReference type="Proteomes" id="UP001520878"/>
    </source>
</evidence>
<gene>
    <name evidence="1" type="ORF">LJ739_09335</name>
</gene>
<dbReference type="RefSeq" id="WP_229159731.1">
    <property type="nucleotide sequence ID" value="NZ_JAJEWP010000002.1"/>
</dbReference>
<comment type="caution">
    <text evidence="1">The sequence shown here is derived from an EMBL/GenBank/DDBJ whole genome shotgun (WGS) entry which is preliminary data.</text>
</comment>
<reference evidence="1 2" key="1">
    <citation type="submission" date="2021-10" db="EMBL/GenBank/DDBJ databases">
        <title>Draft genome of Aestuariibacter halophilus JC2043.</title>
        <authorList>
            <person name="Emsley S.A."/>
            <person name="Pfannmuller K.M."/>
            <person name="Ushijima B."/>
            <person name="Saw J.H."/>
            <person name="Videau P."/>
        </authorList>
    </citation>
    <scope>NUCLEOTIDE SEQUENCE [LARGE SCALE GENOMIC DNA]</scope>
    <source>
        <strain evidence="1 2">JC2043</strain>
    </source>
</reference>